<feature type="compositionally biased region" description="Acidic residues" evidence="1">
    <location>
        <begin position="190"/>
        <end position="205"/>
    </location>
</feature>
<gene>
    <name evidence="2" type="ORF">E0Z10_g6270</name>
</gene>
<evidence type="ECO:0000256" key="1">
    <source>
        <dbReference type="SAM" id="MobiDB-lite"/>
    </source>
</evidence>
<feature type="compositionally biased region" description="Polar residues" evidence="1">
    <location>
        <begin position="154"/>
        <end position="168"/>
    </location>
</feature>
<accession>A0A4Z0YYR7</accession>
<organism evidence="2 3">
    <name type="scientific">Xylaria hypoxylon</name>
    <dbReference type="NCBI Taxonomy" id="37992"/>
    <lineage>
        <taxon>Eukaryota</taxon>
        <taxon>Fungi</taxon>
        <taxon>Dikarya</taxon>
        <taxon>Ascomycota</taxon>
        <taxon>Pezizomycotina</taxon>
        <taxon>Sordariomycetes</taxon>
        <taxon>Xylariomycetidae</taxon>
        <taxon>Xylariales</taxon>
        <taxon>Xylariaceae</taxon>
        <taxon>Xylaria</taxon>
    </lineage>
</organism>
<sequence>MSTQPSQNPIATSLPDITPDEQRSPDGWSCQALFFFYTCGCRTPEPLFCCQPSTRPHEAGNPCPHKNPSLLTAKLPHACGGRIGGSEACGAEDPGAKEFFREVDTAERLDLVVSGGVKQDKIHNILPGKVEGAFTIDQVISKLRRDGKCRSALSPTATPFYPRSTTEEGSLDTACGDCGDTGSDKPAYDSEVDTDGAATDAEEDRWDEKSENRQNNSDVAEETIHVEVTHHTEFSVDEENNEFFDIELDTLTLGRTVDNEESESSTSAEEHMIENKEAESTTQPERSYDDIMRFYWAMGDSTADLKPKSKPSRTCYWGIASILGRFTRQV</sequence>
<keyword evidence="3" id="KW-1185">Reference proteome</keyword>
<dbReference type="AlphaFoldDB" id="A0A4Z0YYR7"/>
<dbReference type="OrthoDB" id="4779074at2759"/>
<proteinExistence type="predicted"/>
<feature type="compositionally biased region" description="Polar residues" evidence="1">
    <location>
        <begin position="1"/>
        <end position="11"/>
    </location>
</feature>
<name>A0A4Z0YYR7_9PEZI</name>
<dbReference type="EMBL" id="SKBN01000126">
    <property type="protein sequence ID" value="TGJ82506.1"/>
    <property type="molecule type" value="Genomic_DNA"/>
</dbReference>
<comment type="caution">
    <text evidence="2">The sequence shown here is derived from an EMBL/GenBank/DDBJ whole genome shotgun (WGS) entry which is preliminary data.</text>
</comment>
<evidence type="ECO:0000313" key="3">
    <source>
        <dbReference type="Proteomes" id="UP000297716"/>
    </source>
</evidence>
<evidence type="ECO:0000313" key="2">
    <source>
        <dbReference type="EMBL" id="TGJ82506.1"/>
    </source>
</evidence>
<protein>
    <submittedName>
        <fullName evidence="2">Uncharacterized protein</fullName>
    </submittedName>
</protein>
<feature type="compositionally biased region" description="Basic and acidic residues" evidence="1">
    <location>
        <begin position="268"/>
        <end position="279"/>
    </location>
</feature>
<feature type="region of interest" description="Disordered" evidence="1">
    <location>
        <begin position="1"/>
        <end position="22"/>
    </location>
</feature>
<feature type="region of interest" description="Disordered" evidence="1">
    <location>
        <begin position="256"/>
        <end position="285"/>
    </location>
</feature>
<feature type="region of interest" description="Disordered" evidence="1">
    <location>
        <begin position="154"/>
        <end position="221"/>
    </location>
</feature>
<reference evidence="2 3" key="1">
    <citation type="submission" date="2019-03" db="EMBL/GenBank/DDBJ databases">
        <title>Draft genome sequence of Xylaria hypoxylon DSM 108379, a ubiquitous saprotrophic-parasitic fungi on hardwood.</title>
        <authorList>
            <person name="Buettner E."/>
            <person name="Leonhardt S."/>
            <person name="Gebauer A.M."/>
            <person name="Liers C."/>
            <person name="Hofrichter M."/>
            <person name="Kellner H."/>
        </authorList>
    </citation>
    <scope>NUCLEOTIDE SEQUENCE [LARGE SCALE GENOMIC DNA]</scope>
    <source>
        <strain evidence="2 3">DSM 108379</strain>
    </source>
</reference>
<dbReference type="Proteomes" id="UP000297716">
    <property type="component" value="Unassembled WGS sequence"/>
</dbReference>